<dbReference type="GO" id="GO:0003677">
    <property type="term" value="F:DNA binding"/>
    <property type="evidence" value="ECO:0007669"/>
    <property type="project" value="UniProtKB-UniRule"/>
</dbReference>
<gene>
    <name evidence="7" type="ORF">DAI18_11570</name>
</gene>
<evidence type="ECO:0008006" key="9">
    <source>
        <dbReference type="Google" id="ProtNLM"/>
    </source>
</evidence>
<dbReference type="GO" id="GO:0015074">
    <property type="term" value="P:DNA integration"/>
    <property type="evidence" value="ECO:0007669"/>
    <property type="project" value="UniProtKB-KW"/>
</dbReference>
<dbReference type="EMBL" id="CP028519">
    <property type="protein sequence ID" value="AVY94608.1"/>
    <property type="molecule type" value="Genomic_DNA"/>
</dbReference>
<evidence type="ECO:0000256" key="4">
    <source>
        <dbReference type="PROSITE-ProRule" id="PRU01248"/>
    </source>
</evidence>
<dbReference type="KEGG" id="maer:DAI18_11570"/>
<dbReference type="Proteomes" id="UP000244173">
    <property type="component" value="Chromosome"/>
</dbReference>
<evidence type="ECO:0000259" key="5">
    <source>
        <dbReference type="PROSITE" id="PS51898"/>
    </source>
</evidence>
<dbReference type="InterPro" id="IPR013762">
    <property type="entry name" value="Integrase-like_cat_sf"/>
</dbReference>
<evidence type="ECO:0000313" key="8">
    <source>
        <dbReference type="Proteomes" id="UP000244173"/>
    </source>
</evidence>
<dbReference type="InterPro" id="IPR050090">
    <property type="entry name" value="Tyrosine_recombinase_XerCD"/>
</dbReference>
<evidence type="ECO:0000259" key="6">
    <source>
        <dbReference type="PROSITE" id="PS51900"/>
    </source>
</evidence>
<evidence type="ECO:0000313" key="7">
    <source>
        <dbReference type="EMBL" id="AVY94608.1"/>
    </source>
</evidence>
<dbReference type="Gene3D" id="1.10.150.130">
    <property type="match status" value="1"/>
</dbReference>
<dbReference type="InterPro" id="IPR010998">
    <property type="entry name" value="Integrase_recombinase_N"/>
</dbReference>
<evidence type="ECO:0000256" key="1">
    <source>
        <dbReference type="ARBA" id="ARBA00022908"/>
    </source>
</evidence>
<dbReference type="PANTHER" id="PTHR30349:SF94">
    <property type="entry name" value="INTEGRASE_RECOMBINASE HI_1414-RELATED"/>
    <property type="match status" value="1"/>
</dbReference>
<feature type="domain" description="Core-binding (CB)" evidence="6">
    <location>
        <begin position="59"/>
        <end position="138"/>
    </location>
</feature>
<dbReference type="AlphaFoldDB" id="A0A2S0PB49"/>
<dbReference type="InterPro" id="IPR044068">
    <property type="entry name" value="CB"/>
</dbReference>
<dbReference type="InterPro" id="IPR011010">
    <property type="entry name" value="DNA_brk_join_enz"/>
</dbReference>
<dbReference type="Pfam" id="PF00589">
    <property type="entry name" value="Phage_integrase"/>
    <property type="match status" value="1"/>
</dbReference>
<dbReference type="CDD" id="cd00796">
    <property type="entry name" value="INT_Rci_Hp1_C"/>
    <property type="match status" value="1"/>
</dbReference>
<sequence>MERIMAGIRQRNGKWQARVTVAGQEVSRSFMSKADATRWAREQQMEMERAIAQGLAGFATLASVVQRYLVEVLPGRRSQSQDAYLVRRFLATAVADMPISKVRPEHIVAIRDQRLREVSSGTVRRELDVLSSIFTYAVKEWRLCSENPVLSIRKPSPGRARQRRLMPGELDRIIAASQSPDFAAIVTLAFETAMRRGELLGLQWENIDFDRRLAYLPITKNGEARYVPLSSRALAVLQGLNGPLSGNVFSKNGTSLSGAFQRAVGRARSSYEAECKQAGTRPNTKFLVDIRLHDLRHAATTRFVEQGLNLIEIAAITGHKTLSMLKRYSHPDPERLAIKLKTMLESSDLPANR</sequence>
<evidence type="ECO:0000256" key="3">
    <source>
        <dbReference type="ARBA" id="ARBA00023172"/>
    </source>
</evidence>
<dbReference type="InterPro" id="IPR002104">
    <property type="entry name" value="Integrase_catalytic"/>
</dbReference>
<protein>
    <recommendedName>
        <fullName evidence="9">Site-specific integrase</fullName>
    </recommendedName>
</protein>
<evidence type="ECO:0000256" key="2">
    <source>
        <dbReference type="ARBA" id="ARBA00023125"/>
    </source>
</evidence>
<accession>A0A2S0PB49</accession>
<proteinExistence type="predicted"/>
<keyword evidence="8" id="KW-1185">Reference proteome</keyword>
<reference evidence="7 8" key="1">
    <citation type="submission" date="2018-04" db="EMBL/GenBank/DDBJ databases">
        <title>Denitrifier Microvirgula.</title>
        <authorList>
            <person name="Anderson E."/>
            <person name="Jang J."/>
            <person name="Ishii S."/>
        </authorList>
    </citation>
    <scope>NUCLEOTIDE SEQUENCE [LARGE SCALE GENOMIC DNA]</scope>
    <source>
        <strain evidence="7 8">BE2.4</strain>
    </source>
</reference>
<dbReference type="PROSITE" id="PS51898">
    <property type="entry name" value="TYR_RECOMBINASE"/>
    <property type="match status" value="1"/>
</dbReference>
<dbReference type="SUPFAM" id="SSF56349">
    <property type="entry name" value="DNA breaking-rejoining enzymes"/>
    <property type="match status" value="1"/>
</dbReference>
<keyword evidence="3" id="KW-0233">DNA recombination</keyword>
<keyword evidence="1" id="KW-0229">DNA integration</keyword>
<feature type="domain" description="Tyr recombinase" evidence="5">
    <location>
        <begin position="160"/>
        <end position="341"/>
    </location>
</feature>
<keyword evidence="2 4" id="KW-0238">DNA-binding</keyword>
<name>A0A2S0PB49_9NEIS</name>
<dbReference type="GO" id="GO:0006310">
    <property type="term" value="P:DNA recombination"/>
    <property type="evidence" value="ECO:0007669"/>
    <property type="project" value="UniProtKB-KW"/>
</dbReference>
<dbReference type="PANTHER" id="PTHR30349">
    <property type="entry name" value="PHAGE INTEGRASE-RELATED"/>
    <property type="match status" value="1"/>
</dbReference>
<organism evidence="7 8">
    <name type="scientific">Microvirgula aerodenitrificans</name>
    <dbReference type="NCBI Taxonomy" id="57480"/>
    <lineage>
        <taxon>Bacteria</taxon>
        <taxon>Pseudomonadati</taxon>
        <taxon>Pseudomonadota</taxon>
        <taxon>Betaproteobacteria</taxon>
        <taxon>Neisseriales</taxon>
        <taxon>Aquaspirillaceae</taxon>
        <taxon>Microvirgula</taxon>
    </lineage>
</organism>
<dbReference type="Gene3D" id="1.10.443.10">
    <property type="entry name" value="Intergrase catalytic core"/>
    <property type="match status" value="1"/>
</dbReference>
<dbReference type="PROSITE" id="PS51900">
    <property type="entry name" value="CB"/>
    <property type="match status" value="1"/>
</dbReference>